<name>A0A430Q9E1_SCHBO</name>
<dbReference type="EMBL" id="QMKO01002210">
    <property type="protein sequence ID" value="RTG84307.1"/>
    <property type="molecule type" value="Genomic_DNA"/>
</dbReference>
<dbReference type="AlphaFoldDB" id="A0A430Q9E1"/>
<comment type="similarity">
    <text evidence="1">Belongs to the archease family.</text>
</comment>
<dbReference type="Proteomes" id="UP000290809">
    <property type="component" value="Unassembled WGS sequence"/>
</dbReference>
<evidence type="ECO:0000256" key="3">
    <source>
        <dbReference type="ARBA" id="ARBA00022723"/>
    </source>
</evidence>
<proteinExistence type="inferred from homology"/>
<keyword evidence="3" id="KW-0479">Metal-binding</keyword>
<keyword evidence="4" id="KW-0106">Calcium</keyword>
<protein>
    <recommendedName>
        <fullName evidence="5">Archease domain-containing protein</fullName>
    </recommendedName>
</protein>
<dbReference type="InterPro" id="IPR023572">
    <property type="entry name" value="Archease_dom"/>
</dbReference>
<evidence type="ECO:0000256" key="4">
    <source>
        <dbReference type="ARBA" id="ARBA00022837"/>
    </source>
</evidence>
<reference evidence="6 7" key="1">
    <citation type="journal article" date="2019" name="PLoS Pathog.">
        <title>Genome sequence of the bovine parasite Schistosoma bovis Tanzania.</title>
        <authorList>
            <person name="Oey H."/>
            <person name="Zakrzewski M."/>
            <person name="Gobert G."/>
            <person name="Gravermann K."/>
            <person name="Stoye J."/>
            <person name="Jones M."/>
            <person name="Mcmanus D."/>
            <person name="Krause L."/>
        </authorList>
    </citation>
    <scope>NUCLEOTIDE SEQUENCE [LARGE SCALE GENOMIC DNA]</scope>
    <source>
        <strain evidence="6 7">TAN1997</strain>
    </source>
</reference>
<dbReference type="GO" id="GO:0046872">
    <property type="term" value="F:metal ion binding"/>
    <property type="evidence" value="ECO:0007669"/>
    <property type="project" value="UniProtKB-KW"/>
</dbReference>
<keyword evidence="7" id="KW-1185">Reference proteome</keyword>
<evidence type="ECO:0000313" key="6">
    <source>
        <dbReference type="EMBL" id="RTG84307.1"/>
    </source>
</evidence>
<evidence type="ECO:0000313" key="7">
    <source>
        <dbReference type="Proteomes" id="UP000290809"/>
    </source>
</evidence>
<dbReference type="GO" id="GO:0072669">
    <property type="term" value="C:tRNA-splicing ligase complex"/>
    <property type="evidence" value="ECO:0007669"/>
    <property type="project" value="TreeGrafter"/>
</dbReference>
<dbReference type="InterPro" id="IPR036820">
    <property type="entry name" value="Archease_dom_sf"/>
</dbReference>
<evidence type="ECO:0000259" key="5">
    <source>
        <dbReference type="Pfam" id="PF01951"/>
    </source>
</evidence>
<dbReference type="GO" id="GO:0006388">
    <property type="term" value="P:tRNA splicing, via endonucleolytic cleavage and ligation"/>
    <property type="evidence" value="ECO:0007669"/>
    <property type="project" value="TreeGrafter"/>
</dbReference>
<feature type="domain" description="Archease" evidence="5">
    <location>
        <begin position="42"/>
        <end position="95"/>
    </location>
</feature>
<accession>A0A430Q9E1</accession>
<dbReference type="STRING" id="6184.A0A430Q9E1"/>
<dbReference type="SUPFAM" id="SSF69819">
    <property type="entry name" value="MTH1598-like"/>
    <property type="match status" value="1"/>
</dbReference>
<dbReference type="PANTHER" id="PTHR12682:SF11">
    <property type="entry name" value="PROTEIN ARCHEASE"/>
    <property type="match status" value="1"/>
</dbReference>
<dbReference type="Gene3D" id="3.55.10.10">
    <property type="entry name" value="Archease domain"/>
    <property type="match status" value="1"/>
</dbReference>
<evidence type="ECO:0000256" key="1">
    <source>
        <dbReference type="ARBA" id="ARBA00007963"/>
    </source>
</evidence>
<dbReference type="InterPro" id="IPR002804">
    <property type="entry name" value="Archease"/>
</dbReference>
<gene>
    <name evidence="6" type="ORF">DC041_0000446</name>
</gene>
<dbReference type="Pfam" id="PF01951">
    <property type="entry name" value="Archease"/>
    <property type="match status" value="1"/>
</dbReference>
<comment type="caution">
    <text evidence="6">The sequence shown here is derived from an EMBL/GenBank/DDBJ whole genome shotgun (WGS) entry which is preliminary data.</text>
</comment>
<organism evidence="6 7">
    <name type="scientific">Schistosoma bovis</name>
    <name type="common">Blood fluke</name>
    <dbReference type="NCBI Taxonomy" id="6184"/>
    <lineage>
        <taxon>Eukaryota</taxon>
        <taxon>Metazoa</taxon>
        <taxon>Spiralia</taxon>
        <taxon>Lophotrochozoa</taxon>
        <taxon>Platyhelminthes</taxon>
        <taxon>Trematoda</taxon>
        <taxon>Digenea</taxon>
        <taxon>Strigeidida</taxon>
        <taxon>Schistosomatoidea</taxon>
        <taxon>Schistosomatidae</taxon>
        <taxon>Schistosoma</taxon>
    </lineage>
</organism>
<evidence type="ECO:0000256" key="2">
    <source>
        <dbReference type="ARBA" id="ARBA00022694"/>
    </source>
</evidence>
<dbReference type="PANTHER" id="PTHR12682">
    <property type="entry name" value="ARCHEASE"/>
    <property type="match status" value="1"/>
</dbReference>
<keyword evidence="2" id="KW-0819">tRNA processing</keyword>
<sequence length="95" mass="11151">MGINFLFNNSFHFRSQGLCQKLLHSWGNNQTEAFEQIVKITEFDKEKFHIKSSGWGEPFDISKHPQGTEVKAITYSNMQIHENEHMHELFVIIDI</sequence>